<evidence type="ECO:0000313" key="2">
    <source>
        <dbReference type="Proteomes" id="UP001157502"/>
    </source>
</evidence>
<keyword evidence="2" id="KW-1185">Reference proteome</keyword>
<accession>A0ACC2GIW4</accession>
<sequence length="106" mass="12500">MRSTATHEQREAPSVKGIRQHGSRHDIRNSSTGFTAPQPRFRFWSSEEPRDRSTEIPPIGKVKSEHDRRRRRTVTNQRVFTPERHQFSEGKIGMQPRRSRNPIRTL</sequence>
<evidence type="ECO:0000313" key="1">
    <source>
        <dbReference type="EMBL" id="KAJ8003601.1"/>
    </source>
</evidence>
<name>A0ACC2GIW4_DALPE</name>
<dbReference type="Proteomes" id="UP001157502">
    <property type="component" value="Chromosome 12"/>
</dbReference>
<comment type="caution">
    <text evidence="1">The sequence shown here is derived from an EMBL/GenBank/DDBJ whole genome shotgun (WGS) entry which is preliminary data.</text>
</comment>
<reference evidence="1" key="1">
    <citation type="submission" date="2021-05" db="EMBL/GenBank/DDBJ databases">
        <authorList>
            <person name="Pan Q."/>
            <person name="Jouanno E."/>
            <person name="Zahm M."/>
            <person name="Klopp C."/>
            <person name="Cabau C."/>
            <person name="Louis A."/>
            <person name="Berthelot C."/>
            <person name="Parey E."/>
            <person name="Roest Crollius H."/>
            <person name="Montfort J."/>
            <person name="Robinson-Rechavi M."/>
            <person name="Bouchez O."/>
            <person name="Lampietro C."/>
            <person name="Lopez Roques C."/>
            <person name="Donnadieu C."/>
            <person name="Postlethwait J."/>
            <person name="Bobe J."/>
            <person name="Dillon D."/>
            <person name="Chandos A."/>
            <person name="von Hippel F."/>
            <person name="Guiguen Y."/>
        </authorList>
    </citation>
    <scope>NUCLEOTIDE SEQUENCE</scope>
    <source>
        <strain evidence="1">YG-Jan2019</strain>
    </source>
</reference>
<gene>
    <name evidence="1" type="ORF">DPEC_G00150040</name>
</gene>
<proteinExistence type="predicted"/>
<protein>
    <submittedName>
        <fullName evidence="1">Uncharacterized protein</fullName>
    </submittedName>
</protein>
<organism evidence="1 2">
    <name type="scientific">Dallia pectoralis</name>
    <name type="common">Alaska blackfish</name>
    <dbReference type="NCBI Taxonomy" id="75939"/>
    <lineage>
        <taxon>Eukaryota</taxon>
        <taxon>Metazoa</taxon>
        <taxon>Chordata</taxon>
        <taxon>Craniata</taxon>
        <taxon>Vertebrata</taxon>
        <taxon>Euteleostomi</taxon>
        <taxon>Actinopterygii</taxon>
        <taxon>Neopterygii</taxon>
        <taxon>Teleostei</taxon>
        <taxon>Protacanthopterygii</taxon>
        <taxon>Esociformes</taxon>
        <taxon>Umbridae</taxon>
        <taxon>Dallia</taxon>
    </lineage>
</organism>
<dbReference type="EMBL" id="CM055739">
    <property type="protein sequence ID" value="KAJ8003601.1"/>
    <property type="molecule type" value="Genomic_DNA"/>
</dbReference>